<dbReference type="Gene3D" id="3.30.428.10">
    <property type="entry name" value="HIT-like"/>
    <property type="match status" value="2"/>
</dbReference>
<dbReference type="STRING" id="28234.SAMN04488588_2125"/>
<dbReference type="Proteomes" id="UP000199322">
    <property type="component" value="Unassembled WGS sequence"/>
</dbReference>
<evidence type="ECO:0000256" key="1">
    <source>
        <dbReference type="ARBA" id="ARBA00001947"/>
    </source>
</evidence>
<keyword evidence="4 12" id="KW-0548">Nucleotidyltransferase</keyword>
<evidence type="ECO:0000313" key="12">
    <source>
        <dbReference type="EMBL" id="SDC93603.1"/>
    </source>
</evidence>
<dbReference type="GO" id="GO:0006012">
    <property type="term" value="P:galactose metabolic process"/>
    <property type="evidence" value="ECO:0007669"/>
    <property type="project" value="UniProtKB-UniRule"/>
</dbReference>
<dbReference type="PANTHER" id="PTHR42763:SF1">
    <property type="entry name" value="UDP-GLUCOSE--HEXOSE-1-PHOSPHATE URIDYLYLTRANSFERASE"/>
    <property type="match status" value="1"/>
</dbReference>
<dbReference type="GO" id="GO:0008108">
    <property type="term" value="F:UDP-glucose:hexose-1-phosphate uridylyltransferase activity"/>
    <property type="evidence" value="ECO:0007669"/>
    <property type="project" value="UniProtKB-UniRule"/>
</dbReference>
<dbReference type="GO" id="GO:0008270">
    <property type="term" value="F:zinc ion binding"/>
    <property type="evidence" value="ECO:0007669"/>
    <property type="project" value="InterPro"/>
</dbReference>
<comment type="cofactor">
    <cofactor evidence="1">
        <name>Zn(2+)</name>
        <dbReference type="ChEBI" id="CHEBI:29105"/>
    </cofactor>
</comment>
<dbReference type="EMBL" id="FMYV01000014">
    <property type="protein sequence ID" value="SDC93603.1"/>
    <property type="molecule type" value="Genomic_DNA"/>
</dbReference>
<dbReference type="InterPro" id="IPR036265">
    <property type="entry name" value="HIT-like_sf"/>
</dbReference>
<proteinExistence type="inferred from homology"/>
<sequence>MNELRKDPITKRWVILALDRGKRPNDYSYKEEEKETYCPFDYGNEESTPQEVLAFRNEGTKPDSSGWWVRVVPNKFPALNGKELNKEPHGMYDKMTGYGYHEVIVETPEHNTNFSEMSKKQLKEVIWAYVKRFNEIKKDKNIKYIQIFKNKGKRAGASLKHPHSQLIATPIIPMTILDELEGAKDYYNFRDRCVFCDIIRQEIDEEERVVFQTENFLTYVPYASRFPYESSIIPKFHSDNFGELEKDDELITELAGVFYNLFRRFKRVLKDPPFNVVLHTAPFAEDTNEFYHWHFEIIPRLTNIAGFEWGTGFYINTVSPEKAAKDLRKEEEEI</sequence>
<name>A0A1G6QMQ7_9BACT</name>
<keyword evidence="3 12" id="KW-0808">Transferase</keyword>
<keyword evidence="5" id="KW-0479">Metal-binding</keyword>
<dbReference type="InterPro" id="IPR005849">
    <property type="entry name" value="GalP_Utransf_N"/>
</dbReference>
<evidence type="ECO:0000256" key="7">
    <source>
        <dbReference type="ARBA" id="ARBA00023277"/>
    </source>
</evidence>
<evidence type="ECO:0000259" key="11">
    <source>
        <dbReference type="Pfam" id="PF02744"/>
    </source>
</evidence>
<feature type="domain" description="Galactose-1-phosphate uridyl transferase C-terminal" evidence="11">
    <location>
        <begin position="183"/>
        <end position="297"/>
    </location>
</feature>
<feature type="domain" description="Galactose-1-phosphate uridyl transferase N-terminal" evidence="10">
    <location>
        <begin position="4"/>
        <end position="173"/>
    </location>
</feature>
<dbReference type="Pfam" id="PF01087">
    <property type="entry name" value="GalP_UDP_transf"/>
    <property type="match status" value="1"/>
</dbReference>
<keyword evidence="6" id="KW-0862">Zinc</keyword>
<dbReference type="NCBIfam" id="TIGR00209">
    <property type="entry name" value="galT_1"/>
    <property type="match status" value="1"/>
</dbReference>
<dbReference type="InterPro" id="IPR053177">
    <property type="entry name" value="ADP-glucose_phosphorylase"/>
</dbReference>
<comment type="similarity">
    <text evidence="2">Belongs to the galactose-1-phosphate uridylyltransferase type 1 family.</text>
</comment>
<evidence type="ECO:0000313" key="13">
    <source>
        <dbReference type="Proteomes" id="UP000199322"/>
    </source>
</evidence>
<dbReference type="AlphaFoldDB" id="A0A1G6QMQ7"/>
<evidence type="ECO:0000256" key="3">
    <source>
        <dbReference type="ARBA" id="ARBA00022679"/>
    </source>
</evidence>
<keyword evidence="13" id="KW-1185">Reference proteome</keyword>
<dbReference type="InterPro" id="IPR001937">
    <property type="entry name" value="GalP_UDPtransf1"/>
</dbReference>
<evidence type="ECO:0000259" key="10">
    <source>
        <dbReference type="Pfam" id="PF01087"/>
    </source>
</evidence>
<dbReference type="PANTHER" id="PTHR42763">
    <property type="entry name" value="ADP-GLUCOSE PHOSPHORYLASE"/>
    <property type="match status" value="1"/>
</dbReference>
<accession>A0A1G6QMQ7</accession>
<dbReference type="EC" id="2.7.7.12" evidence="8"/>
<organism evidence="12 13">
    <name type="scientific">Geotoga petraea</name>
    <dbReference type="NCBI Taxonomy" id="28234"/>
    <lineage>
        <taxon>Bacteria</taxon>
        <taxon>Thermotogati</taxon>
        <taxon>Thermotogota</taxon>
        <taxon>Thermotogae</taxon>
        <taxon>Petrotogales</taxon>
        <taxon>Petrotogaceae</taxon>
        <taxon>Geotoga</taxon>
    </lineage>
</organism>
<evidence type="ECO:0000256" key="2">
    <source>
        <dbReference type="ARBA" id="ARBA00010951"/>
    </source>
</evidence>
<reference evidence="12 13" key="1">
    <citation type="submission" date="2016-10" db="EMBL/GenBank/DDBJ databases">
        <authorList>
            <person name="de Groot N.N."/>
        </authorList>
    </citation>
    <scope>NUCLEOTIDE SEQUENCE [LARGE SCALE GENOMIC DNA]</scope>
    <source>
        <strain evidence="12 13">WG14</strain>
    </source>
</reference>
<evidence type="ECO:0000256" key="9">
    <source>
        <dbReference type="PIRSR" id="PIRSR000808-1"/>
    </source>
</evidence>
<evidence type="ECO:0000256" key="8">
    <source>
        <dbReference type="NCBIfam" id="TIGR00209"/>
    </source>
</evidence>
<dbReference type="RefSeq" id="WP_091405810.1">
    <property type="nucleotide sequence ID" value="NZ_FMYV01000014.1"/>
</dbReference>
<keyword evidence="7" id="KW-0119">Carbohydrate metabolism</keyword>
<dbReference type="UniPathway" id="UPA00214"/>
<dbReference type="SUPFAM" id="SSF54197">
    <property type="entry name" value="HIT-like"/>
    <property type="match status" value="2"/>
</dbReference>
<dbReference type="PIRSF" id="PIRSF000808">
    <property type="entry name" value="GalT"/>
    <property type="match status" value="1"/>
</dbReference>
<evidence type="ECO:0000256" key="5">
    <source>
        <dbReference type="ARBA" id="ARBA00022723"/>
    </source>
</evidence>
<dbReference type="InterPro" id="IPR005850">
    <property type="entry name" value="GalP_Utransf_C"/>
</dbReference>
<feature type="active site" description="Tele-UMP-histidine intermediate" evidence="9">
    <location>
        <position position="163"/>
    </location>
</feature>
<evidence type="ECO:0000256" key="6">
    <source>
        <dbReference type="ARBA" id="ARBA00022833"/>
    </source>
</evidence>
<protein>
    <recommendedName>
        <fullName evidence="8">Galactose-1-phosphate uridylyltransferase</fullName>
        <ecNumber evidence="8">2.7.7.12</ecNumber>
    </recommendedName>
</protein>
<gene>
    <name evidence="12" type="ORF">SAMN04488588_2125</name>
</gene>
<dbReference type="Pfam" id="PF02744">
    <property type="entry name" value="GalP_UDP_tr_C"/>
    <property type="match status" value="1"/>
</dbReference>
<evidence type="ECO:0000256" key="4">
    <source>
        <dbReference type="ARBA" id="ARBA00022695"/>
    </source>
</evidence>